<feature type="repeat" description="TPR" evidence="5">
    <location>
        <begin position="492"/>
        <end position="525"/>
    </location>
</feature>
<keyword evidence="3 6" id="KW-1133">Transmembrane helix</keyword>
<dbReference type="Pfam" id="PF13424">
    <property type="entry name" value="TPR_12"/>
    <property type="match status" value="1"/>
</dbReference>
<dbReference type="RefSeq" id="WP_114365670.1">
    <property type="nucleotide sequence ID" value="NZ_BHZF01000001.1"/>
</dbReference>
<keyword evidence="4 6" id="KW-0472">Membrane</keyword>
<evidence type="ECO:0000259" key="7">
    <source>
        <dbReference type="Pfam" id="PF04932"/>
    </source>
</evidence>
<keyword evidence="2 6" id="KW-0812">Transmembrane</keyword>
<evidence type="ECO:0000313" key="8">
    <source>
        <dbReference type="EMBL" id="RCX05152.1"/>
    </source>
</evidence>
<proteinExistence type="predicted"/>
<evidence type="ECO:0000313" key="9">
    <source>
        <dbReference type="Proteomes" id="UP000253517"/>
    </source>
</evidence>
<keyword evidence="9" id="KW-1185">Reference proteome</keyword>
<dbReference type="EMBL" id="QPJS01000001">
    <property type="protein sequence ID" value="RCX05152.1"/>
    <property type="molecule type" value="Genomic_DNA"/>
</dbReference>
<gene>
    <name evidence="8" type="ORF">DES35_101435</name>
</gene>
<feature type="transmembrane region" description="Helical" evidence="6">
    <location>
        <begin position="340"/>
        <end position="364"/>
    </location>
</feature>
<feature type="repeat" description="TPR" evidence="5">
    <location>
        <begin position="526"/>
        <end position="559"/>
    </location>
</feature>
<feature type="transmembrane region" description="Helical" evidence="6">
    <location>
        <begin position="75"/>
        <end position="96"/>
    </location>
</feature>
<evidence type="ECO:0000256" key="6">
    <source>
        <dbReference type="SAM" id="Phobius"/>
    </source>
</evidence>
<feature type="transmembrane region" description="Helical" evidence="6">
    <location>
        <begin position="51"/>
        <end position="68"/>
    </location>
</feature>
<dbReference type="Gene3D" id="1.25.40.10">
    <property type="entry name" value="Tetratricopeptide repeat domain"/>
    <property type="match status" value="1"/>
</dbReference>
<reference evidence="8 9" key="1">
    <citation type="submission" date="2018-07" db="EMBL/GenBank/DDBJ databases">
        <title>Genomic Encyclopedia of Type Strains, Phase IV (KMG-IV): sequencing the most valuable type-strain genomes for metagenomic binning, comparative biology and taxonomic classification.</title>
        <authorList>
            <person name="Goeker M."/>
        </authorList>
    </citation>
    <scope>NUCLEOTIDE SEQUENCE [LARGE SCALE GENOMIC DNA]</scope>
    <source>
        <strain evidence="8 9">DSM 21410</strain>
    </source>
</reference>
<name>A0A369A726_9FLAO</name>
<feature type="transmembrane region" description="Helical" evidence="6">
    <location>
        <begin position="137"/>
        <end position="158"/>
    </location>
</feature>
<evidence type="ECO:0000256" key="3">
    <source>
        <dbReference type="ARBA" id="ARBA00022989"/>
    </source>
</evidence>
<protein>
    <submittedName>
        <fullName evidence="8">O-antigen ligase</fullName>
    </submittedName>
</protein>
<keyword evidence="8" id="KW-0436">Ligase</keyword>
<evidence type="ECO:0000256" key="2">
    <source>
        <dbReference type="ARBA" id="ARBA00022692"/>
    </source>
</evidence>
<dbReference type="GO" id="GO:0016874">
    <property type="term" value="F:ligase activity"/>
    <property type="evidence" value="ECO:0007669"/>
    <property type="project" value="UniProtKB-KW"/>
</dbReference>
<feature type="domain" description="O-antigen ligase-related" evidence="7">
    <location>
        <begin position="209"/>
        <end position="356"/>
    </location>
</feature>
<dbReference type="InterPro" id="IPR011990">
    <property type="entry name" value="TPR-like_helical_dom_sf"/>
</dbReference>
<feature type="transmembrane region" description="Helical" evidence="6">
    <location>
        <begin position="178"/>
        <end position="195"/>
    </location>
</feature>
<feature type="transmembrane region" description="Helical" evidence="6">
    <location>
        <begin position="108"/>
        <end position="125"/>
    </location>
</feature>
<sequence>MSSQKSKVAPNSKQTSEKQYYFPVFIWTLFSILLFFLYFDKSLPDPSQLPRQIAIGLATAGLGVLYYIKNRGQTFELHVAAIALFGWWITMAFLIPGALVEVDARVEFIRHGLTVSYLVVATSLFRKKIFSEDHLASLYLSSVLIISSVAIFQILMLLKKEDFMMQIYGVQSVIGHKNLVSGALLITLPWMYYLIRFADLGTKIFAIAGFWLSLVIIGLLRTRAAWIGLLLALVILIPAAAQWLKSKKQMELNYKRLIPLTLVVLTLAGSIYVSRHQIIDPTNLNHRLKFWSNSIEMFKENPFGVGAGNWQFWFPKYGVEGMNTSVMDGETVLPQPHNDFLWVLTESGCIGFLFFISFWFLVYYSAIQNIRKSHENINTIKMRVALLSFTAYLGFSFFDFPMERPELQMLLMTGAALVLAESRSGFVKLPGWLILIFSGIALLSSYTAFQKLKSEKISVKVLQANARQDARQIIPLAQSAISNYFIVDRVSNNMYYYMGLGYMAQQNWPKMKEMFEKSLELTPYHFISMNQMGNYYKATGDLLLAREWYLRALKIAPRYTAALLNKAEIEHKLGLHNDALNTLNLVYEPKWEMPQYQPKIHKIIKYSLRAIHASGSYPKGLIPFFQNTPPHILENDQLLIQHYIAFLAQRRTRERSKSNP</sequence>
<feature type="transmembrane region" description="Helical" evidence="6">
    <location>
        <begin position="202"/>
        <end position="220"/>
    </location>
</feature>
<keyword evidence="5" id="KW-0802">TPR repeat</keyword>
<dbReference type="Proteomes" id="UP000253517">
    <property type="component" value="Unassembled WGS sequence"/>
</dbReference>
<evidence type="ECO:0000256" key="4">
    <source>
        <dbReference type="ARBA" id="ARBA00023136"/>
    </source>
</evidence>
<dbReference type="AlphaFoldDB" id="A0A369A726"/>
<dbReference type="SMART" id="SM00028">
    <property type="entry name" value="TPR"/>
    <property type="match status" value="2"/>
</dbReference>
<comment type="subcellular location">
    <subcellularLocation>
        <location evidence="1">Membrane</location>
        <topology evidence="1">Multi-pass membrane protein</topology>
    </subcellularLocation>
</comment>
<dbReference type="GO" id="GO:0016020">
    <property type="term" value="C:membrane"/>
    <property type="evidence" value="ECO:0007669"/>
    <property type="project" value="UniProtKB-SubCell"/>
</dbReference>
<evidence type="ECO:0000256" key="1">
    <source>
        <dbReference type="ARBA" id="ARBA00004141"/>
    </source>
</evidence>
<dbReference type="PROSITE" id="PS50005">
    <property type="entry name" value="TPR"/>
    <property type="match status" value="2"/>
</dbReference>
<dbReference type="InterPro" id="IPR051533">
    <property type="entry name" value="WaaL-like"/>
</dbReference>
<organism evidence="8 9">
    <name type="scientific">Schleiferia thermophila</name>
    <dbReference type="NCBI Taxonomy" id="884107"/>
    <lineage>
        <taxon>Bacteria</taxon>
        <taxon>Pseudomonadati</taxon>
        <taxon>Bacteroidota</taxon>
        <taxon>Flavobacteriia</taxon>
        <taxon>Flavobacteriales</taxon>
        <taxon>Schleiferiaceae</taxon>
        <taxon>Schleiferia</taxon>
    </lineage>
</organism>
<feature type="transmembrane region" description="Helical" evidence="6">
    <location>
        <begin position="20"/>
        <end position="39"/>
    </location>
</feature>
<feature type="transmembrane region" description="Helical" evidence="6">
    <location>
        <begin position="429"/>
        <end position="449"/>
    </location>
</feature>
<feature type="transmembrane region" description="Helical" evidence="6">
    <location>
        <begin position="256"/>
        <end position="274"/>
    </location>
</feature>
<dbReference type="InterPro" id="IPR019734">
    <property type="entry name" value="TPR_rpt"/>
</dbReference>
<evidence type="ECO:0000256" key="5">
    <source>
        <dbReference type="PROSITE-ProRule" id="PRU00339"/>
    </source>
</evidence>
<accession>A0A369A726</accession>
<dbReference type="SUPFAM" id="SSF48452">
    <property type="entry name" value="TPR-like"/>
    <property type="match status" value="1"/>
</dbReference>
<feature type="transmembrane region" description="Helical" evidence="6">
    <location>
        <begin position="226"/>
        <end position="244"/>
    </location>
</feature>
<dbReference type="PANTHER" id="PTHR37422:SF13">
    <property type="entry name" value="LIPOPOLYSACCHARIDE BIOSYNTHESIS PROTEIN PA4999-RELATED"/>
    <property type="match status" value="1"/>
</dbReference>
<dbReference type="PANTHER" id="PTHR37422">
    <property type="entry name" value="TEICHURONIC ACID BIOSYNTHESIS PROTEIN TUAE"/>
    <property type="match status" value="1"/>
</dbReference>
<dbReference type="Pfam" id="PF04932">
    <property type="entry name" value="Wzy_C"/>
    <property type="match status" value="1"/>
</dbReference>
<feature type="transmembrane region" description="Helical" evidence="6">
    <location>
        <begin position="384"/>
        <end position="402"/>
    </location>
</feature>
<comment type="caution">
    <text evidence="8">The sequence shown here is derived from an EMBL/GenBank/DDBJ whole genome shotgun (WGS) entry which is preliminary data.</text>
</comment>
<dbReference type="InterPro" id="IPR007016">
    <property type="entry name" value="O-antigen_ligase-rel_domated"/>
</dbReference>